<sequence>MAQEDVVPQRVAGSSNICLSASFYGYVGILNHLGRLCEQGKIIDDGVHVQISCPNSVCLYRCMGV</sequence>
<organism evidence="1 2">
    <name type="scientific">Phaeosphaeria nodorum (strain SN15 / ATCC MYA-4574 / FGSC 10173)</name>
    <name type="common">Glume blotch fungus</name>
    <name type="synonym">Parastagonospora nodorum</name>
    <dbReference type="NCBI Taxonomy" id="321614"/>
    <lineage>
        <taxon>Eukaryota</taxon>
        <taxon>Fungi</taxon>
        <taxon>Dikarya</taxon>
        <taxon>Ascomycota</taxon>
        <taxon>Pezizomycotina</taxon>
        <taxon>Dothideomycetes</taxon>
        <taxon>Pleosporomycetidae</taxon>
        <taxon>Pleosporales</taxon>
        <taxon>Pleosporineae</taxon>
        <taxon>Phaeosphaeriaceae</taxon>
        <taxon>Parastagonospora</taxon>
    </lineage>
</organism>
<gene>
    <name evidence="1" type="ORF">JI435_404630</name>
</gene>
<dbReference type="AlphaFoldDB" id="A0A7U2EW76"/>
<proteinExistence type="predicted"/>
<protein>
    <submittedName>
        <fullName evidence="1">Uncharacterized protein</fullName>
    </submittedName>
</protein>
<dbReference type="VEuPathDB" id="FungiDB:JI435_404630"/>
<evidence type="ECO:0000313" key="2">
    <source>
        <dbReference type="Proteomes" id="UP000663193"/>
    </source>
</evidence>
<reference evidence="2" key="1">
    <citation type="journal article" date="2021" name="BMC Genomics">
        <title>Chromosome-level genome assembly and manually-curated proteome of model necrotroph Parastagonospora nodorum Sn15 reveals a genome-wide trove of candidate effector homologs, and redundancy of virulence-related functions within an accessory chromosome.</title>
        <authorList>
            <person name="Bertazzoni S."/>
            <person name="Jones D.A.B."/>
            <person name="Phan H.T."/>
            <person name="Tan K.-C."/>
            <person name="Hane J.K."/>
        </authorList>
    </citation>
    <scope>NUCLEOTIDE SEQUENCE [LARGE SCALE GENOMIC DNA]</scope>
    <source>
        <strain evidence="2">SN15 / ATCC MYA-4574 / FGSC 10173)</strain>
    </source>
</reference>
<evidence type="ECO:0000313" key="1">
    <source>
        <dbReference type="EMBL" id="QRC93847.1"/>
    </source>
</evidence>
<dbReference type="EMBL" id="CP069026">
    <property type="protein sequence ID" value="QRC93847.1"/>
    <property type="molecule type" value="Genomic_DNA"/>
</dbReference>
<name>A0A7U2EW76_PHANO</name>
<keyword evidence="2" id="KW-1185">Reference proteome</keyword>
<dbReference type="Proteomes" id="UP000663193">
    <property type="component" value="Chromosome 4"/>
</dbReference>
<accession>A0A7U2EW76</accession>